<dbReference type="InterPro" id="IPR025617">
    <property type="entry name" value="YqzL"/>
</dbReference>
<protein>
    <submittedName>
        <fullName evidence="2">YqzL family protein</fullName>
    </submittedName>
</protein>
<evidence type="ECO:0000313" key="2">
    <source>
        <dbReference type="EMBL" id="RKL68681.1"/>
    </source>
</evidence>
<organism evidence="2 3">
    <name type="scientific">Salipaludibacillus neizhouensis</name>
    <dbReference type="NCBI Taxonomy" id="885475"/>
    <lineage>
        <taxon>Bacteria</taxon>
        <taxon>Bacillati</taxon>
        <taxon>Bacillota</taxon>
        <taxon>Bacilli</taxon>
        <taxon>Bacillales</taxon>
        <taxon>Bacillaceae</taxon>
    </lineage>
</organism>
<dbReference type="Pfam" id="PF14006">
    <property type="entry name" value="YqzL"/>
    <property type="match status" value="1"/>
</dbReference>
<dbReference type="EMBL" id="PDOE01000001">
    <property type="protein sequence ID" value="RKL68681.1"/>
    <property type="molecule type" value="Genomic_DNA"/>
</dbReference>
<accession>A0A3A9KDV6</accession>
<feature type="region of interest" description="Disordered" evidence="1">
    <location>
        <begin position="29"/>
        <end position="49"/>
    </location>
</feature>
<feature type="compositionally biased region" description="Acidic residues" evidence="1">
    <location>
        <begin position="30"/>
        <end position="49"/>
    </location>
</feature>
<reference evidence="2 3" key="1">
    <citation type="submission" date="2017-10" db="EMBL/GenBank/DDBJ databases">
        <title>Bacillus sp. nov., a halophilic bacterium isolated from a Keqin Lake.</title>
        <authorList>
            <person name="Wang H."/>
        </authorList>
    </citation>
    <scope>NUCLEOTIDE SEQUENCE [LARGE SCALE GENOMIC DNA]</scope>
    <source>
        <strain evidence="2 3">KCTC 13187</strain>
    </source>
</reference>
<dbReference type="OrthoDB" id="1650227at2"/>
<dbReference type="RefSeq" id="WP_110936679.1">
    <property type="nucleotide sequence ID" value="NZ_KZ614146.1"/>
</dbReference>
<evidence type="ECO:0000256" key="1">
    <source>
        <dbReference type="SAM" id="MobiDB-lite"/>
    </source>
</evidence>
<comment type="caution">
    <text evidence="2">The sequence shown here is derived from an EMBL/GenBank/DDBJ whole genome shotgun (WGS) entry which is preliminary data.</text>
</comment>
<evidence type="ECO:0000313" key="3">
    <source>
        <dbReference type="Proteomes" id="UP000281498"/>
    </source>
</evidence>
<gene>
    <name evidence="2" type="ORF">CR203_01105</name>
</gene>
<name>A0A3A9KDV6_9BACI</name>
<keyword evidence="3" id="KW-1185">Reference proteome</keyword>
<dbReference type="Proteomes" id="UP000281498">
    <property type="component" value="Unassembled WGS sequence"/>
</dbReference>
<sequence>MKHLTWNLFAVTGHPESYLLYKEVERDGMEENPLQEEGLSSEDQESLLH</sequence>
<dbReference type="AlphaFoldDB" id="A0A3A9KDV6"/>
<proteinExistence type="predicted"/>